<feature type="compositionally biased region" description="Basic and acidic residues" evidence="1">
    <location>
        <begin position="60"/>
        <end position="88"/>
    </location>
</feature>
<feature type="region of interest" description="Disordered" evidence="1">
    <location>
        <begin position="1"/>
        <end position="88"/>
    </location>
</feature>
<evidence type="ECO:0000313" key="2">
    <source>
        <dbReference type="EMBL" id="KAJ4446638.1"/>
    </source>
</evidence>
<organism evidence="2 3">
    <name type="scientific">Periplaneta americana</name>
    <name type="common">American cockroach</name>
    <name type="synonym">Blatta americana</name>
    <dbReference type="NCBI Taxonomy" id="6978"/>
    <lineage>
        <taxon>Eukaryota</taxon>
        <taxon>Metazoa</taxon>
        <taxon>Ecdysozoa</taxon>
        <taxon>Arthropoda</taxon>
        <taxon>Hexapoda</taxon>
        <taxon>Insecta</taxon>
        <taxon>Pterygota</taxon>
        <taxon>Neoptera</taxon>
        <taxon>Polyneoptera</taxon>
        <taxon>Dictyoptera</taxon>
        <taxon>Blattodea</taxon>
        <taxon>Blattoidea</taxon>
        <taxon>Blattidae</taxon>
        <taxon>Blattinae</taxon>
        <taxon>Periplaneta</taxon>
    </lineage>
</organism>
<accession>A0ABQ8TJ57</accession>
<protein>
    <submittedName>
        <fullName evidence="2">Uncharacterized protein</fullName>
    </submittedName>
</protein>
<evidence type="ECO:0000313" key="3">
    <source>
        <dbReference type="Proteomes" id="UP001148838"/>
    </source>
</evidence>
<name>A0ABQ8TJ57_PERAM</name>
<feature type="compositionally biased region" description="Basic and acidic residues" evidence="1">
    <location>
        <begin position="18"/>
        <end position="45"/>
    </location>
</feature>
<dbReference type="Proteomes" id="UP001148838">
    <property type="component" value="Unassembled WGS sequence"/>
</dbReference>
<keyword evidence="3" id="KW-1185">Reference proteome</keyword>
<proteinExistence type="predicted"/>
<evidence type="ECO:0000256" key="1">
    <source>
        <dbReference type="SAM" id="MobiDB-lite"/>
    </source>
</evidence>
<feature type="compositionally biased region" description="Basic residues" evidence="1">
    <location>
        <begin position="49"/>
        <end position="59"/>
    </location>
</feature>
<sequence length="197" mass="24252">MKEKETGKRTMRMKSKQMKSEKWRRGKTDENARNRRREIGREVEGRGYNGKRRERRKKENKKERENKVKHGKKEGRGNVEKQRKREKSIERKKCVRIKEGIAGENENEMRKKWRKMWMERRKKWGKEMIRKLIEVQMREGEDRKEANRNIANVDMEENGTCEVDRQNKNETVLERVDEEGMMLKLIRKRKRNWLGHW</sequence>
<comment type="caution">
    <text evidence="2">The sequence shown here is derived from an EMBL/GenBank/DDBJ whole genome shotgun (WGS) entry which is preliminary data.</text>
</comment>
<reference evidence="2 3" key="1">
    <citation type="journal article" date="2022" name="Allergy">
        <title>Genome assembly and annotation of Periplaneta americana reveal a comprehensive cockroach allergen profile.</title>
        <authorList>
            <person name="Wang L."/>
            <person name="Xiong Q."/>
            <person name="Saelim N."/>
            <person name="Wang L."/>
            <person name="Nong W."/>
            <person name="Wan A.T."/>
            <person name="Shi M."/>
            <person name="Liu X."/>
            <person name="Cao Q."/>
            <person name="Hui J.H.L."/>
            <person name="Sookrung N."/>
            <person name="Leung T.F."/>
            <person name="Tungtrongchitr A."/>
            <person name="Tsui S.K.W."/>
        </authorList>
    </citation>
    <scope>NUCLEOTIDE SEQUENCE [LARGE SCALE GENOMIC DNA]</scope>
    <source>
        <strain evidence="2">PWHHKU_190912</strain>
    </source>
</reference>
<dbReference type="EMBL" id="JAJSOF020000009">
    <property type="protein sequence ID" value="KAJ4446638.1"/>
    <property type="molecule type" value="Genomic_DNA"/>
</dbReference>
<gene>
    <name evidence="2" type="ORF">ANN_13335</name>
</gene>